<evidence type="ECO:0000313" key="7">
    <source>
        <dbReference type="Proteomes" id="UP001597425"/>
    </source>
</evidence>
<evidence type="ECO:0000256" key="3">
    <source>
        <dbReference type="ARBA" id="ARBA00022729"/>
    </source>
</evidence>
<evidence type="ECO:0000313" key="6">
    <source>
        <dbReference type="EMBL" id="MFD2311379.1"/>
    </source>
</evidence>
<dbReference type="SUPFAM" id="SSF103647">
    <property type="entry name" value="TSP type-3 repeat"/>
    <property type="match status" value="1"/>
</dbReference>
<sequence>MAISFVARFAGGARAVAMNLSFMLPATSLLLLCLSFPAFAQIETELFFESPAEGALVSQRDPAVRLRLRNFSGSGSGSEKLTINVDGQDSSICNLGVESGVAHCPLKEELSDGWRTINAELLSGEIIIAQAAVVVAVDSDEDGIPNHEDSCASTPLQESVDGAGCALSQLDSDGDGISDAEEVAAGSDPADASSFPQVEIQAFSALPEQVVRVGDSVGLSWSIQGASSVTLTNDANETRLVALSSVGAAQVSPRINTTYSLTAEGPGGNASAQVQVKVHSKQPENLWGVSPIDQVPEPIGASLTVAGDGAVYLGAFDGNYYRFFPDGSLDWTLGNAGIAMNQAAVADSRIFVGTNDADGGRVLALKADKSLSWKVHTASGVIASPVLNADASRLYVAGYDGTVLGLSLADGSVQWRHELPEGETVSAAPTISEDGTVLYVHTNNHQVFALEIPQLPQTMSTTGAGITKPKSSTVIWQKDIRPASQ</sequence>
<evidence type="ECO:0000256" key="2">
    <source>
        <dbReference type="ARBA" id="ARBA00022525"/>
    </source>
</evidence>
<dbReference type="SUPFAM" id="SSF50998">
    <property type="entry name" value="Quinoprotein alcohol dehydrogenase-like"/>
    <property type="match status" value="1"/>
</dbReference>
<proteinExistence type="predicted"/>
<evidence type="ECO:0000256" key="1">
    <source>
        <dbReference type="ARBA" id="ARBA00004613"/>
    </source>
</evidence>
<dbReference type="Gene3D" id="2.40.128.630">
    <property type="match status" value="1"/>
</dbReference>
<keyword evidence="4" id="KW-0106">Calcium</keyword>
<dbReference type="InterPro" id="IPR002372">
    <property type="entry name" value="PQQ_rpt_dom"/>
</dbReference>
<dbReference type="Proteomes" id="UP001597425">
    <property type="component" value="Unassembled WGS sequence"/>
</dbReference>
<dbReference type="EMBL" id="JBHUJD010000016">
    <property type="protein sequence ID" value="MFD2311379.1"/>
    <property type="molecule type" value="Genomic_DNA"/>
</dbReference>
<dbReference type="SMART" id="SM00564">
    <property type="entry name" value="PQQ"/>
    <property type="match status" value="4"/>
</dbReference>
<dbReference type="RefSeq" id="WP_265721968.1">
    <property type="nucleotide sequence ID" value="NZ_JAPIVK010000016.1"/>
</dbReference>
<comment type="caution">
    <text evidence="6">The sequence shown here is derived from an EMBL/GenBank/DDBJ whole genome shotgun (WGS) entry which is preliminary data.</text>
</comment>
<keyword evidence="2" id="KW-0964">Secreted</keyword>
<keyword evidence="7" id="KW-1185">Reference proteome</keyword>
<evidence type="ECO:0000256" key="4">
    <source>
        <dbReference type="ARBA" id="ARBA00022837"/>
    </source>
</evidence>
<keyword evidence="3" id="KW-0732">Signal</keyword>
<comment type="subcellular location">
    <subcellularLocation>
        <location evidence="1">Secreted</location>
    </subcellularLocation>
</comment>
<evidence type="ECO:0000259" key="5">
    <source>
        <dbReference type="Pfam" id="PF13360"/>
    </source>
</evidence>
<protein>
    <submittedName>
        <fullName evidence="6">PQQ-binding-like beta-propeller repeat protein</fullName>
    </submittedName>
</protein>
<dbReference type="Pfam" id="PF13360">
    <property type="entry name" value="PQQ_2"/>
    <property type="match status" value="1"/>
</dbReference>
<dbReference type="InterPro" id="IPR028974">
    <property type="entry name" value="TSP_type-3_rpt"/>
</dbReference>
<dbReference type="InterPro" id="IPR059100">
    <property type="entry name" value="TSP3_bac"/>
</dbReference>
<dbReference type="InterPro" id="IPR011047">
    <property type="entry name" value="Quinoprotein_ADH-like_sf"/>
</dbReference>
<reference evidence="7" key="1">
    <citation type="journal article" date="2019" name="Int. J. Syst. Evol. Microbiol.">
        <title>The Global Catalogue of Microorganisms (GCM) 10K type strain sequencing project: providing services to taxonomists for standard genome sequencing and annotation.</title>
        <authorList>
            <consortium name="The Broad Institute Genomics Platform"/>
            <consortium name="The Broad Institute Genome Sequencing Center for Infectious Disease"/>
            <person name="Wu L."/>
            <person name="Ma J."/>
        </authorList>
    </citation>
    <scope>NUCLEOTIDE SEQUENCE [LARGE SCALE GENOMIC DNA]</scope>
    <source>
        <strain evidence="7">KCTC 12848</strain>
    </source>
</reference>
<feature type="domain" description="Pyrrolo-quinoline quinone repeat" evidence="5">
    <location>
        <begin position="326"/>
        <end position="452"/>
    </location>
</feature>
<dbReference type="Pfam" id="PF18884">
    <property type="entry name" value="TSP3_bac"/>
    <property type="match status" value="1"/>
</dbReference>
<organism evidence="6 7">
    <name type="scientific">Microbulbifer halophilus</name>
    <dbReference type="NCBI Taxonomy" id="453963"/>
    <lineage>
        <taxon>Bacteria</taxon>
        <taxon>Pseudomonadati</taxon>
        <taxon>Pseudomonadota</taxon>
        <taxon>Gammaproteobacteria</taxon>
        <taxon>Cellvibrionales</taxon>
        <taxon>Microbulbiferaceae</taxon>
        <taxon>Microbulbifer</taxon>
    </lineage>
</organism>
<dbReference type="Gene3D" id="2.40.10.480">
    <property type="match status" value="1"/>
</dbReference>
<accession>A0ABW5EDD5</accession>
<dbReference type="Gene3D" id="4.10.1080.10">
    <property type="entry name" value="TSP type-3 repeat"/>
    <property type="match status" value="1"/>
</dbReference>
<name>A0ABW5EDD5_9GAMM</name>
<gene>
    <name evidence="6" type="ORF">ACFSKX_13215</name>
</gene>
<dbReference type="InterPro" id="IPR018391">
    <property type="entry name" value="PQQ_b-propeller_rpt"/>
</dbReference>